<comment type="caution">
    <text evidence="1">The sequence shown here is derived from an EMBL/GenBank/DDBJ whole genome shotgun (WGS) entry which is preliminary data.</text>
</comment>
<dbReference type="OMA" id="FSKAYDH"/>
<protein>
    <submittedName>
        <fullName evidence="1">NADH dehydrogenase ubiquinone 1 alpha subcomplex assembly factor 3</fullName>
    </submittedName>
</protein>
<dbReference type="InterPro" id="IPR036748">
    <property type="entry name" value="MTH938-like_sf"/>
</dbReference>
<dbReference type="GO" id="GO:0032981">
    <property type="term" value="P:mitochondrial respiratory chain complex I assembly"/>
    <property type="evidence" value="ECO:0007669"/>
    <property type="project" value="TreeGrafter"/>
</dbReference>
<accession>A0A5J4YZ94</accession>
<evidence type="ECO:0000313" key="1">
    <source>
        <dbReference type="EMBL" id="KAA8496961.1"/>
    </source>
</evidence>
<dbReference type="AlphaFoldDB" id="A0A5J4YZ94"/>
<dbReference type="Proteomes" id="UP000324585">
    <property type="component" value="Unassembled WGS sequence"/>
</dbReference>
<evidence type="ECO:0000313" key="2">
    <source>
        <dbReference type="Proteomes" id="UP000324585"/>
    </source>
</evidence>
<sequence>MRASTRRLCSAGLGVIRARTGGAVTHTASRERVIIEKYGRNSFEISGVDLRGAVLVFPSFALLWNVRTAAEIVPGAFVALTTLNPRPDLLLLGLGDQGTAALPRQALHALQLTGIPFEVSDTPSSLNTFNVLNAESRLVCAALLPVQTL</sequence>
<organism evidence="1 2">
    <name type="scientific">Porphyridium purpureum</name>
    <name type="common">Red alga</name>
    <name type="synonym">Porphyridium cruentum</name>
    <dbReference type="NCBI Taxonomy" id="35688"/>
    <lineage>
        <taxon>Eukaryota</taxon>
        <taxon>Rhodophyta</taxon>
        <taxon>Bangiophyceae</taxon>
        <taxon>Porphyridiales</taxon>
        <taxon>Porphyridiaceae</taxon>
        <taxon>Porphyridium</taxon>
    </lineage>
</organism>
<name>A0A5J4YZ94_PORPP</name>
<dbReference type="SUPFAM" id="SSF64076">
    <property type="entry name" value="MTH938-like"/>
    <property type="match status" value="1"/>
</dbReference>
<proteinExistence type="predicted"/>
<gene>
    <name evidence="1" type="ORF">FVE85_0690</name>
</gene>
<dbReference type="Gene3D" id="3.40.1230.10">
    <property type="entry name" value="MTH938-like"/>
    <property type="match status" value="1"/>
</dbReference>
<dbReference type="Pfam" id="PF04430">
    <property type="entry name" value="DUF498"/>
    <property type="match status" value="1"/>
</dbReference>
<dbReference type="EMBL" id="VRMN01000002">
    <property type="protein sequence ID" value="KAA8496961.1"/>
    <property type="molecule type" value="Genomic_DNA"/>
</dbReference>
<dbReference type="GO" id="GO:0005743">
    <property type="term" value="C:mitochondrial inner membrane"/>
    <property type="evidence" value="ECO:0007669"/>
    <property type="project" value="TreeGrafter"/>
</dbReference>
<keyword evidence="1" id="KW-0830">Ubiquinone</keyword>
<keyword evidence="2" id="KW-1185">Reference proteome</keyword>
<dbReference type="PANTHER" id="PTHR21192:SF2">
    <property type="entry name" value="NADH DEHYDROGENASE [UBIQUINONE] 1 ALPHA SUBCOMPLEX ASSEMBLY FACTOR 3"/>
    <property type="match status" value="1"/>
</dbReference>
<dbReference type="InterPro" id="IPR007523">
    <property type="entry name" value="NDUFAF3/AAMDC"/>
</dbReference>
<reference evidence="2" key="1">
    <citation type="journal article" date="2019" name="Nat. Commun.">
        <title>Expansion of phycobilisome linker gene families in mesophilic red algae.</title>
        <authorList>
            <person name="Lee J."/>
            <person name="Kim D."/>
            <person name="Bhattacharya D."/>
            <person name="Yoon H.S."/>
        </authorList>
    </citation>
    <scope>NUCLEOTIDE SEQUENCE [LARGE SCALE GENOMIC DNA]</scope>
    <source>
        <strain evidence="2">CCMP 1328</strain>
    </source>
</reference>
<dbReference type="OrthoDB" id="20681at2759"/>
<dbReference type="PANTHER" id="PTHR21192">
    <property type="entry name" value="NUCLEAR PROTEIN E3-3"/>
    <property type="match status" value="1"/>
</dbReference>